<evidence type="ECO:0000313" key="2">
    <source>
        <dbReference type="EMBL" id="KAL0431018.1"/>
    </source>
</evidence>
<gene>
    <name evidence="2" type="ORF">Sradi_0727800</name>
</gene>
<dbReference type="AlphaFoldDB" id="A0AAW2VNY3"/>
<reference evidence="2" key="2">
    <citation type="journal article" date="2024" name="Plant">
        <title>Genomic evolution and insights into agronomic trait innovations of Sesamum species.</title>
        <authorList>
            <person name="Miao H."/>
            <person name="Wang L."/>
            <person name="Qu L."/>
            <person name="Liu H."/>
            <person name="Sun Y."/>
            <person name="Le M."/>
            <person name="Wang Q."/>
            <person name="Wei S."/>
            <person name="Zheng Y."/>
            <person name="Lin W."/>
            <person name="Duan Y."/>
            <person name="Cao H."/>
            <person name="Xiong S."/>
            <person name="Wang X."/>
            <person name="Wei L."/>
            <person name="Li C."/>
            <person name="Ma Q."/>
            <person name="Ju M."/>
            <person name="Zhao R."/>
            <person name="Li G."/>
            <person name="Mu C."/>
            <person name="Tian Q."/>
            <person name="Mei H."/>
            <person name="Zhang T."/>
            <person name="Gao T."/>
            <person name="Zhang H."/>
        </authorList>
    </citation>
    <scope>NUCLEOTIDE SEQUENCE</scope>
    <source>
        <strain evidence="2">G02</strain>
    </source>
</reference>
<sequence length="208" mass="23159">MPNTSDSGKRRSRKQNSGPSLDLCCQQRKKLCKNYDNMPVLEECVSSLGKPLRTVFEPKKHQIEAGLLSETDYLSRPSDGSHAGYEASVKKEIESYLSPCDVLSPLHVAYAYGRKEEDISSSALRTILPAFDDNVDNILIASGVDADCLKCNDDIYTVQDPGKSFMRNCSFDRSFLDEKIHLQEVKDLNLNVMTSELKTSGLIVMRAG</sequence>
<proteinExistence type="predicted"/>
<protein>
    <submittedName>
        <fullName evidence="2">Uncharacterized protein</fullName>
    </submittedName>
</protein>
<evidence type="ECO:0000256" key="1">
    <source>
        <dbReference type="SAM" id="MobiDB-lite"/>
    </source>
</evidence>
<organism evidence="2">
    <name type="scientific">Sesamum radiatum</name>
    <name type="common">Black benniseed</name>
    <dbReference type="NCBI Taxonomy" id="300843"/>
    <lineage>
        <taxon>Eukaryota</taxon>
        <taxon>Viridiplantae</taxon>
        <taxon>Streptophyta</taxon>
        <taxon>Embryophyta</taxon>
        <taxon>Tracheophyta</taxon>
        <taxon>Spermatophyta</taxon>
        <taxon>Magnoliopsida</taxon>
        <taxon>eudicotyledons</taxon>
        <taxon>Gunneridae</taxon>
        <taxon>Pentapetalae</taxon>
        <taxon>asterids</taxon>
        <taxon>lamiids</taxon>
        <taxon>Lamiales</taxon>
        <taxon>Pedaliaceae</taxon>
        <taxon>Sesamum</taxon>
    </lineage>
</organism>
<name>A0AAW2VNY3_SESRA</name>
<comment type="caution">
    <text evidence="2">The sequence shown here is derived from an EMBL/GenBank/DDBJ whole genome shotgun (WGS) entry which is preliminary data.</text>
</comment>
<feature type="region of interest" description="Disordered" evidence="1">
    <location>
        <begin position="1"/>
        <end position="21"/>
    </location>
</feature>
<dbReference type="EMBL" id="JACGWJ010000003">
    <property type="protein sequence ID" value="KAL0431018.1"/>
    <property type="molecule type" value="Genomic_DNA"/>
</dbReference>
<reference evidence="2" key="1">
    <citation type="submission" date="2020-06" db="EMBL/GenBank/DDBJ databases">
        <authorList>
            <person name="Li T."/>
            <person name="Hu X."/>
            <person name="Zhang T."/>
            <person name="Song X."/>
            <person name="Zhang H."/>
            <person name="Dai N."/>
            <person name="Sheng W."/>
            <person name="Hou X."/>
            <person name="Wei L."/>
        </authorList>
    </citation>
    <scope>NUCLEOTIDE SEQUENCE</scope>
    <source>
        <strain evidence="2">G02</strain>
        <tissue evidence="2">Leaf</tissue>
    </source>
</reference>
<accession>A0AAW2VNY3</accession>